<dbReference type="PROSITE" id="PS50106">
    <property type="entry name" value="PDZ"/>
    <property type="match status" value="1"/>
</dbReference>
<dbReference type="InterPro" id="IPR001478">
    <property type="entry name" value="PDZ"/>
</dbReference>
<dbReference type="CDD" id="cd07561">
    <property type="entry name" value="Peptidase_S41_CPP_like"/>
    <property type="match status" value="1"/>
</dbReference>
<dbReference type="GO" id="GO:0030288">
    <property type="term" value="C:outer membrane-bounded periplasmic space"/>
    <property type="evidence" value="ECO:0007669"/>
    <property type="project" value="TreeGrafter"/>
</dbReference>
<dbReference type="InterPro" id="IPR041489">
    <property type="entry name" value="PDZ_6"/>
</dbReference>
<accession>A0A7W8YUL9</accession>
<evidence type="ECO:0000313" key="4">
    <source>
        <dbReference type="Proteomes" id="UP000537718"/>
    </source>
</evidence>
<evidence type="ECO:0000259" key="2">
    <source>
        <dbReference type="PROSITE" id="PS50106"/>
    </source>
</evidence>
<dbReference type="RefSeq" id="WP_183868058.1">
    <property type="nucleotide sequence ID" value="NZ_JACHCF010000007.1"/>
</dbReference>
<organism evidence="3 4">
    <name type="scientific">Pedobacter cryoconitis</name>
    <dbReference type="NCBI Taxonomy" id="188932"/>
    <lineage>
        <taxon>Bacteria</taxon>
        <taxon>Pseudomonadati</taxon>
        <taxon>Bacteroidota</taxon>
        <taxon>Sphingobacteriia</taxon>
        <taxon>Sphingobacteriales</taxon>
        <taxon>Sphingobacteriaceae</taxon>
        <taxon>Pedobacter</taxon>
    </lineage>
</organism>
<protein>
    <submittedName>
        <fullName evidence="3">C-terminal processing protease CtpA/Prc</fullName>
    </submittedName>
</protein>
<evidence type="ECO:0000313" key="3">
    <source>
        <dbReference type="EMBL" id="MBB5622121.1"/>
    </source>
</evidence>
<dbReference type="GO" id="GO:0008236">
    <property type="term" value="F:serine-type peptidase activity"/>
    <property type="evidence" value="ECO:0007669"/>
    <property type="project" value="InterPro"/>
</dbReference>
<keyword evidence="3" id="KW-0645">Protease</keyword>
<feature type="compositionally biased region" description="Polar residues" evidence="1">
    <location>
        <begin position="35"/>
        <end position="49"/>
    </location>
</feature>
<name>A0A7W8YUL9_9SPHI</name>
<dbReference type="SMART" id="SM00245">
    <property type="entry name" value="TSPc"/>
    <property type="match status" value="1"/>
</dbReference>
<keyword evidence="3" id="KW-0378">Hydrolase</keyword>
<dbReference type="Proteomes" id="UP000537718">
    <property type="component" value="Unassembled WGS sequence"/>
</dbReference>
<dbReference type="Pfam" id="PF03572">
    <property type="entry name" value="Peptidase_S41"/>
    <property type="match status" value="1"/>
</dbReference>
<dbReference type="Pfam" id="PF17820">
    <property type="entry name" value="PDZ_6"/>
    <property type="match status" value="1"/>
</dbReference>
<dbReference type="Gene3D" id="2.30.42.10">
    <property type="match status" value="1"/>
</dbReference>
<proteinExistence type="predicted"/>
<dbReference type="Gene3D" id="3.30.750.170">
    <property type="match status" value="1"/>
</dbReference>
<dbReference type="PANTHER" id="PTHR32060">
    <property type="entry name" value="TAIL-SPECIFIC PROTEASE"/>
    <property type="match status" value="1"/>
</dbReference>
<dbReference type="InterPro" id="IPR029045">
    <property type="entry name" value="ClpP/crotonase-like_dom_sf"/>
</dbReference>
<feature type="region of interest" description="Disordered" evidence="1">
    <location>
        <begin position="27"/>
        <end position="49"/>
    </location>
</feature>
<dbReference type="InterPro" id="IPR005151">
    <property type="entry name" value="Tail-specific_protease"/>
</dbReference>
<dbReference type="GO" id="GO:0007165">
    <property type="term" value="P:signal transduction"/>
    <property type="evidence" value="ECO:0007669"/>
    <property type="project" value="TreeGrafter"/>
</dbReference>
<sequence length="544" mass="59690">MRINLSNNRLAILTLFLLIVISSSCKKSPKPDITDNPTDRNGGSPATGTRTQLTLDSLFLYAKQIYYWSDAIPAYDVFNPRQYSSKSKPIDNYDDELFAISNLKINPATGKPFEYNGYGYPKYSRIDDLTQANPSATSAIRTANVDVDNNGYDVGIRPIFYLFRNSDKYQLFVTAVYPGSPAETAGVKRGWLITKVNGQTVGASYTNENETVFNSFSAASITIEGYNAIDKVPFSLTLNRASYKSNPVYTSKVIARSGKKIGYLAYARFARLSSSTGASDASLDPVFADFSAQGVTDLIVDLRYNGGGYVNTASYLTNLIAPSGTSGQTMFTELYNPLMQAGNATILANQPLLDGDGKIIRQNGKILTAADDNYSVAANTITFSKKGSLGGINNIVFIVTRNTASASEIVINSLKPYMNVKLVGDTTYGKPVGFFPILLENRYQVYMPIFETRNSKNEGGYYTGMVPDVLDEYDDPEYVFGDVRENYLAKALNVLAPSVTATQGVANTETRRASTVDFKSQQIRKVNPNSEFVGMIETRHSLKK</sequence>
<dbReference type="GO" id="GO:0004175">
    <property type="term" value="F:endopeptidase activity"/>
    <property type="evidence" value="ECO:0007669"/>
    <property type="project" value="TreeGrafter"/>
</dbReference>
<feature type="domain" description="PDZ" evidence="2">
    <location>
        <begin position="142"/>
        <end position="201"/>
    </location>
</feature>
<dbReference type="SUPFAM" id="SSF50156">
    <property type="entry name" value="PDZ domain-like"/>
    <property type="match status" value="1"/>
</dbReference>
<evidence type="ECO:0000256" key="1">
    <source>
        <dbReference type="SAM" id="MobiDB-lite"/>
    </source>
</evidence>
<dbReference type="PANTHER" id="PTHR32060:SF30">
    <property type="entry name" value="CARBOXY-TERMINAL PROCESSING PROTEASE CTPA"/>
    <property type="match status" value="1"/>
</dbReference>
<dbReference type="GO" id="GO:0006508">
    <property type="term" value="P:proteolysis"/>
    <property type="evidence" value="ECO:0007669"/>
    <property type="project" value="UniProtKB-KW"/>
</dbReference>
<comment type="caution">
    <text evidence="3">The sequence shown here is derived from an EMBL/GenBank/DDBJ whole genome shotgun (WGS) entry which is preliminary data.</text>
</comment>
<dbReference type="AlphaFoldDB" id="A0A7W8YUL9"/>
<gene>
    <name evidence="3" type="ORF">HDE69_003186</name>
</gene>
<dbReference type="InterPro" id="IPR036034">
    <property type="entry name" value="PDZ_sf"/>
</dbReference>
<dbReference type="EMBL" id="JACHCF010000007">
    <property type="protein sequence ID" value="MBB5622121.1"/>
    <property type="molecule type" value="Genomic_DNA"/>
</dbReference>
<reference evidence="3 4" key="1">
    <citation type="submission" date="2020-08" db="EMBL/GenBank/DDBJ databases">
        <title>Genomic Encyclopedia of Type Strains, Phase IV (KMG-V): Genome sequencing to study the core and pangenomes of soil and plant-associated prokaryotes.</title>
        <authorList>
            <person name="Whitman W."/>
        </authorList>
    </citation>
    <scope>NUCLEOTIDE SEQUENCE [LARGE SCALE GENOMIC DNA]</scope>
    <source>
        <strain evidence="3 4">MP7CTX6</strain>
    </source>
</reference>
<dbReference type="SUPFAM" id="SSF52096">
    <property type="entry name" value="ClpP/crotonase"/>
    <property type="match status" value="1"/>
</dbReference>
<dbReference type="PROSITE" id="PS51257">
    <property type="entry name" value="PROKAR_LIPOPROTEIN"/>
    <property type="match status" value="1"/>
</dbReference>
<dbReference type="Gene3D" id="3.90.226.10">
    <property type="entry name" value="2-enoyl-CoA Hydratase, Chain A, domain 1"/>
    <property type="match status" value="1"/>
</dbReference>